<organism evidence="1">
    <name type="scientific">Salmonella enterica</name>
    <name type="common">Salmonella choleraesuis</name>
    <dbReference type="NCBI Taxonomy" id="28901"/>
    <lineage>
        <taxon>Bacteria</taxon>
        <taxon>Pseudomonadati</taxon>
        <taxon>Pseudomonadota</taxon>
        <taxon>Gammaproteobacteria</taxon>
        <taxon>Enterobacterales</taxon>
        <taxon>Enterobacteriaceae</taxon>
        <taxon>Salmonella</taxon>
    </lineage>
</organism>
<dbReference type="EMBL" id="AAGWWG010000009">
    <property type="protein sequence ID" value="EBS8636256.1"/>
    <property type="molecule type" value="Genomic_DNA"/>
</dbReference>
<gene>
    <name evidence="1" type="ORF">CFJ71_16330</name>
</gene>
<proteinExistence type="predicted"/>
<evidence type="ECO:0000313" key="1">
    <source>
        <dbReference type="EMBL" id="EBS8636256.1"/>
    </source>
</evidence>
<accession>A0A5V0USA7</accession>
<protein>
    <submittedName>
        <fullName evidence="1">Uncharacterized protein</fullName>
    </submittedName>
</protein>
<name>A0A5V0USA7_SALER</name>
<comment type="caution">
    <text evidence="1">The sequence shown here is derived from an EMBL/GenBank/DDBJ whole genome shotgun (WGS) entry which is preliminary data.</text>
</comment>
<reference evidence="1" key="1">
    <citation type="submission" date="2018-07" db="EMBL/GenBank/DDBJ databases">
        <authorList>
            <consortium name="PulseNet: The National Subtyping Network for Foodborne Disease Surveillance"/>
            <person name="Tarr C.L."/>
            <person name="Trees E."/>
            <person name="Katz L.S."/>
            <person name="Carleton-Romer H.A."/>
            <person name="Stroika S."/>
            <person name="Kucerova Z."/>
            <person name="Roache K.F."/>
            <person name="Sabol A.L."/>
            <person name="Besser J."/>
            <person name="Gerner-Smidt P."/>
        </authorList>
    </citation>
    <scope>NUCLEOTIDE SEQUENCE</scope>
    <source>
        <strain evidence="1">PNUSAS016908</strain>
    </source>
</reference>
<dbReference type="AlphaFoldDB" id="A0A5V0USA7"/>
<sequence length="81" mass="8907">MNVDAVKALVKALGIKGFRKLKLKRELYVAGKQCSFMDKDTATSLIKGIYSLGFEIEGLTTCLELADKGLLDTVTIKPRND</sequence>